<comment type="caution">
    <text evidence="1">The sequence shown here is derived from an EMBL/GenBank/DDBJ whole genome shotgun (WGS) entry which is preliminary data.</text>
</comment>
<keyword evidence="2" id="KW-1185">Reference proteome</keyword>
<dbReference type="InterPro" id="IPR053154">
    <property type="entry name" value="c-di-AMP_regulator"/>
</dbReference>
<evidence type="ECO:0000313" key="2">
    <source>
        <dbReference type="Proteomes" id="UP000637074"/>
    </source>
</evidence>
<proteinExistence type="predicted"/>
<dbReference type="Gene3D" id="2.170.120.40">
    <property type="entry name" value="YbbR-like domain"/>
    <property type="match status" value="2"/>
</dbReference>
<reference evidence="1 2" key="1">
    <citation type="journal article" date="2022" name="Int. J. Syst. Evol. Microbiol.">
        <title>Neobacillus kokaensis sp. nov., isolated from soil.</title>
        <authorList>
            <person name="Yuki K."/>
            <person name="Matsubara H."/>
            <person name="Yamaguchi S."/>
        </authorList>
    </citation>
    <scope>NUCLEOTIDE SEQUENCE [LARGE SCALE GENOMIC DNA]</scope>
    <source>
        <strain evidence="1 2">LOB 377</strain>
    </source>
</reference>
<name>A0ABQ3NCA9_9BACI</name>
<gene>
    <name evidence="1" type="primary">cdaR</name>
    <name evidence="1" type="ORF">AM1BK_51090</name>
</gene>
<dbReference type="Pfam" id="PF07949">
    <property type="entry name" value="YbbR"/>
    <property type="match status" value="3"/>
</dbReference>
<organism evidence="1 2">
    <name type="scientific">Neobacillus kokaensis</name>
    <dbReference type="NCBI Taxonomy" id="2759023"/>
    <lineage>
        <taxon>Bacteria</taxon>
        <taxon>Bacillati</taxon>
        <taxon>Bacillota</taxon>
        <taxon>Bacilli</taxon>
        <taxon>Bacillales</taxon>
        <taxon>Bacillaceae</taxon>
        <taxon>Neobacillus</taxon>
    </lineage>
</organism>
<dbReference type="Gene3D" id="2.170.120.30">
    <property type="match status" value="2"/>
</dbReference>
<dbReference type="RefSeq" id="WP_191277210.1">
    <property type="nucleotide sequence ID" value="NZ_BNDS01000047.1"/>
</dbReference>
<accession>A0ABQ3NCA9</accession>
<dbReference type="PANTHER" id="PTHR37804:SF1">
    <property type="entry name" value="CDAA REGULATORY PROTEIN CDAR"/>
    <property type="match status" value="1"/>
</dbReference>
<protein>
    <submittedName>
        <fullName evidence="1">CdaA regulatory protein CdaR</fullName>
    </submittedName>
</protein>
<evidence type="ECO:0000313" key="1">
    <source>
        <dbReference type="EMBL" id="GHI01567.1"/>
    </source>
</evidence>
<dbReference type="EMBL" id="BNDS01000047">
    <property type="protein sequence ID" value="GHI01567.1"/>
    <property type="molecule type" value="Genomic_DNA"/>
</dbReference>
<dbReference type="Proteomes" id="UP000637074">
    <property type="component" value="Unassembled WGS sequence"/>
</dbReference>
<dbReference type="PANTHER" id="PTHR37804">
    <property type="entry name" value="CDAA REGULATORY PROTEIN CDAR"/>
    <property type="match status" value="1"/>
</dbReference>
<sequence>MDKLMDNRWFIKGLALVLAVLLYSSIPHPGKKLTDVYVPGGEKTEEIAEFPVKAYYDTENLVISGIPDTVDITLKGPITHIQTAKALRNFEVYVDLRDAQIGRQKVKFKVRDLSDKIKATIKPEFVYVTVQEKVTKEFKVEAEFNRNQIADGYAAGEPVVEPNKVKITGAKSLIDRISYVKAAIEEGQKLKETISRSADIQVLDNNLNKLDVTVEPAAVKVTIPVKENNKKVPISVVQKGTPQAGVTIKKIELETREAVISANDDVLKNIDSVRVEVDVSKITDNTTLDLPVIISNGVIKVSPQMVKVKVTVSKEEEKTVTKVPITIRGLAENFEAEMDDPNNQMINILVNGPSSALRAIGPKDFDVFVDLSDLDEGSHEVNIHVEGPSDLDWRPDQSSAKITIKNNA</sequence>
<dbReference type="InterPro" id="IPR012505">
    <property type="entry name" value="YbbR"/>
</dbReference>